<feature type="transmembrane region" description="Helical" evidence="6">
    <location>
        <begin position="215"/>
        <end position="236"/>
    </location>
</feature>
<feature type="transmembrane region" description="Helical" evidence="6">
    <location>
        <begin position="256"/>
        <end position="277"/>
    </location>
</feature>
<dbReference type="GO" id="GO:0022857">
    <property type="term" value="F:transmembrane transporter activity"/>
    <property type="evidence" value="ECO:0007669"/>
    <property type="project" value="InterPro"/>
</dbReference>
<feature type="transmembrane region" description="Helical" evidence="6">
    <location>
        <begin position="169"/>
        <end position="188"/>
    </location>
</feature>
<dbReference type="SUPFAM" id="SSF103473">
    <property type="entry name" value="MFS general substrate transporter"/>
    <property type="match status" value="1"/>
</dbReference>
<keyword evidence="3 6" id="KW-0812">Transmembrane</keyword>
<keyword evidence="9" id="KW-1185">Reference proteome</keyword>
<feature type="transmembrane region" description="Helical" evidence="6">
    <location>
        <begin position="83"/>
        <end position="103"/>
    </location>
</feature>
<proteinExistence type="predicted"/>
<evidence type="ECO:0000313" key="8">
    <source>
        <dbReference type="EMBL" id="SEO82183.1"/>
    </source>
</evidence>
<dbReference type="Pfam" id="PF07690">
    <property type="entry name" value="MFS_1"/>
    <property type="match status" value="1"/>
</dbReference>
<evidence type="ECO:0000313" key="9">
    <source>
        <dbReference type="Proteomes" id="UP000199657"/>
    </source>
</evidence>
<dbReference type="RefSeq" id="WP_171909871.1">
    <property type="nucleotide sequence ID" value="NZ_FOEG01000003.1"/>
</dbReference>
<feature type="transmembrane region" description="Helical" evidence="6">
    <location>
        <begin position="48"/>
        <end position="71"/>
    </location>
</feature>
<feature type="domain" description="Major facilitator superfamily (MFS) profile" evidence="7">
    <location>
        <begin position="13"/>
        <end position="406"/>
    </location>
</feature>
<dbReference type="PANTHER" id="PTHR43124:SF3">
    <property type="entry name" value="CHLORAMPHENICOL EFFLUX PUMP RV0191"/>
    <property type="match status" value="1"/>
</dbReference>
<name>A0A1H8SVG0_9GAMM</name>
<organism evidence="8 9">
    <name type="scientific">Aquisalimonas asiatica</name>
    <dbReference type="NCBI Taxonomy" id="406100"/>
    <lineage>
        <taxon>Bacteria</taxon>
        <taxon>Pseudomonadati</taxon>
        <taxon>Pseudomonadota</taxon>
        <taxon>Gammaproteobacteria</taxon>
        <taxon>Chromatiales</taxon>
        <taxon>Ectothiorhodospiraceae</taxon>
        <taxon>Aquisalimonas</taxon>
    </lineage>
</organism>
<feature type="transmembrane region" description="Helical" evidence="6">
    <location>
        <begin position="109"/>
        <end position="126"/>
    </location>
</feature>
<dbReference type="PROSITE" id="PS50850">
    <property type="entry name" value="MFS"/>
    <property type="match status" value="1"/>
</dbReference>
<feature type="transmembrane region" description="Helical" evidence="6">
    <location>
        <begin position="314"/>
        <end position="335"/>
    </location>
</feature>
<dbReference type="Proteomes" id="UP000199657">
    <property type="component" value="Unassembled WGS sequence"/>
</dbReference>
<comment type="subcellular location">
    <subcellularLocation>
        <location evidence="1">Cell membrane</location>
        <topology evidence="1">Multi-pass membrane protein</topology>
    </subcellularLocation>
</comment>
<feature type="transmembrane region" description="Helical" evidence="6">
    <location>
        <begin position="347"/>
        <end position="366"/>
    </location>
</feature>
<accession>A0A1H8SVG0</accession>
<sequence length="416" mass="44092">MTTGRAAHPRRYLVFALFAAGFLLSYVLRGVNVAFEEKLASGFGLESAAVGAVTASFFLAFALVQPLVGYLLDRIGPRRTQSLLLIVAAVGAAVFALAAGLAGLMTGRVLLGIGLAASLTAGYKAIAEVFPAAQVPLFNGLLASVGSLGVVLVGTPLDALLYVLDWRQIMGVLGAIALVLTVLLWLLVPEPPRTPAGQESADGPGLFGYMADPRYWSILPLGILNQSMFLAMQTLWLMPFLRQTMDYSRGEAAMSVSVVGVALIFGGVGLGALASWMLRFRIEVAVTAGIAMSLFPLVQTWVLLQGEAVTQATWFLFGVTGGSGMVLYAVFARTFPGSMLGRLSTTYTLGVFLGTFLLQAAYGWLLDLGQAAGRTPEEAHVGIWALLIALQVVAVACYWGMTPARRRRAAAAYRHP</sequence>
<keyword evidence="2" id="KW-1003">Cell membrane</keyword>
<dbReference type="InterPro" id="IPR036259">
    <property type="entry name" value="MFS_trans_sf"/>
</dbReference>
<dbReference type="GO" id="GO:0005886">
    <property type="term" value="C:plasma membrane"/>
    <property type="evidence" value="ECO:0007669"/>
    <property type="project" value="UniProtKB-SubCell"/>
</dbReference>
<dbReference type="EMBL" id="FOEG01000003">
    <property type="protein sequence ID" value="SEO82183.1"/>
    <property type="molecule type" value="Genomic_DNA"/>
</dbReference>
<gene>
    <name evidence="8" type="ORF">SAMN04488052_103202</name>
</gene>
<keyword evidence="4 6" id="KW-1133">Transmembrane helix</keyword>
<feature type="transmembrane region" description="Helical" evidence="6">
    <location>
        <begin position="12"/>
        <end position="28"/>
    </location>
</feature>
<keyword evidence="5 6" id="KW-0472">Membrane</keyword>
<feature type="transmembrane region" description="Helical" evidence="6">
    <location>
        <begin position="138"/>
        <end position="157"/>
    </location>
</feature>
<dbReference type="Gene3D" id="1.20.1250.20">
    <property type="entry name" value="MFS general substrate transporter like domains"/>
    <property type="match status" value="1"/>
</dbReference>
<protein>
    <submittedName>
        <fullName evidence="8">Predicted arabinose efflux permease, MFS family</fullName>
    </submittedName>
</protein>
<dbReference type="PANTHER" id="PTHR43124">
    <property type="entry name" value="PURINE EFFLUX PUMP PBUE"/>
    <property type="match status" value="1"/>
</dbReference>
<dbReference type="STRING" id="406100.SAMN04488052_103202"/>
<evidence type="ECO:0000256" key="1">
    <source>
        <dbReference type="ARBA" id="ARBA00004651"/>
    </source>
</evidence>
<reference evidence="8 9" key="1">
    <citation type="submission" date="2016-10" db="EMBL/GenBank/DDBJ databases">
        <authorList>
            <person name="de Groot N.N."/>
        </authorList>
    </citation>
    <scope>NUCLEOTIDE SEQUENCE [LARGE SCALE GENOMIC DNA]</scope>
    <source>
        <strain evidence="8 9">CGMCC 1.6291</strain>
    </source>
</reference>
<evidence type="ECO:0000256" key="6">
    <source>
        <dbReference type="SAM" id="Phobius"/>
    </source>
</evidence>
<feature type="transmembrane region" description="Helical" evidence="6">
    <location>
        <begin position="284"/>
        <end position="302"/>
    </location>
</feature>
<evidence type="ECO:0000259" key="7">
    <source>
        <dbReference type="PROSITE" id="PS50850"/>
    </source>
</evidence>
<dbReference type="AlphaFoldDB" id="A0A1H8SVG0"/>
<dbReference type="InterPro" id="IPR050189">
    <property type="entry name" value="MFS_Efflux_Transporters"/>
</dbReference>
<evidence type="ECO:0000256" key="5">
    <source>
        <dbReference type="ARBA" id="ARBA00023136"/>
    </source>
</evidence>
<feature type="transmembrane region" description="Helical" evidence="6">
    <location>
        <begin position="381"/>
        <end position="401"/>
    </location>
</feature>
<dbReference type="InterPro" id="IPR020846">
    <property type="entry name" value="MFS_dom"/>
</dbReference>
<evidence type="ECO:0000256" key="2">
    <source>
        <dbReference type="ARBA" id="ARBA00022475"/>
    </source>
</evidence>
<evidence type="ECO:0000256" key="3">
    <source>
        <dbReference type="ARBA" id="ARBA00022692"/>
    </source>
</evidence>
<evidence type="ECO:0000256" key="4">
    <source>
        <dbReference type="ARBA" id="ARBA00022989"/>
    </source>
</evidence>
<dbReference type="InterPro" id="IPR011701">
    <property type="entry name" value="MFS"/>
</dbReference>